<dbReference type="Proteomes" id="UP000830115">
    <property type="component" value="Chromosome"/>
</dbReference>
<sequence>MAQYKSARAEVDHIAALVRAALIRAGLSEDDVSQVRGRVTGNGRAFVDVGALRVGAAAKLLEALPPARVSPEKADDGPRLPAESF</sequence>
<reference evidence="1" key="1">
    <citation type="submission" date="2021-10" db="EMBL/GenBank/DDBJ databases">
        <title>Streptomyces nigrumlapis sp.nov.,an antimicrobial producing actinobacterium isolated from Black Gobi rocks.</title>
        <authorList>
            <person name="Wen Y."/>
            <person name="Zhang W."/>
            <person name="Liu X.G."/>
        </authorList>
    </citation>
    <scope>NUCLEOTIDE SEQUENCE</scope>
    <source>
        <strain evidence="1">ST13-2-2</strain>
    </source>
</reference>
<proteinExistence type="predicted"/>
<protein>
    <submittedName>
        <fullName evidence="1">Uncharacterized protein</fullName>
    </submittedName>
</protein>
<accession>A0ABY4MD98</accession>
<evidence type="ECO:0000313" key="2">
    <source>
        <dbReference type="Proteomes" id="UP000830115"/>
    </source>
</evidence>
<organism evidence="1 2">
    <name type="scientific">Streptomyces halobius</name>
    <dbReference type="NCBI Taxonomy" id="2879846"/>
    <lineage>
        <taxon>Bacteria</taxon>
        <taxon>Bacillati</taxon>
        <taxon>Actinomycetota</taxon>
        <taxon>Actinomycetes</taxon>
        <taxon>Kitasatosporales</taxon>
        <taxon>Streptomycetaceae</taxon>
        <taxon>Streptomyces</taxon>
    </lineage>
</organism>
<evidence type="ECO:0000313" key="1">
    <source>
        <dbReference type="EMBL" id="UQA95083.1"/>
    </source>
</evidence>
<dbReference type="RefSeq" id="WP_248865938.1">
    <property type="nucleotide sequence ID" value="NZ_CP086322.1"/>
</dbReference>
<keyword evidence="2" id="KW-1185">Reference proteome</keyword>
<gene>
    <name evidence="1" type="ORF">K9S39_27385</name>
</gene>
<dbReference type="EMBL" id="CP086322">
    <property type="protein sequence ID" value="UQA95083.1"/>
    <property type="molecule type" value="Genomic_DNA"/>
</dbReference>
<name>A0ABY4MD98_9ACTN</name>